<gene>
    <name evidence="1" type="ORF">DK389_18105</name>
</gene>
<dbReference type="OrthoDB" id="7867040at2"/>
<proteinExistence type="predicted"/>
<reference evidence="2" key="1">
    <citation type="submission" date="2018-05" db="EMBL/GenBank/DDBJ databases">
        <title>Complete Genome Sequence of Methylobacterium sp. 17SD2-17.</title>
        <authorList>
            <person name="Srinivasan S."/>
        </authorList>
    </citation>
    <scope>NUCLEOTIDE SEQUENCE [LARGE SCALE GENOMIC DNA]</scope>
    <source>
        <strain evidence="2">17SD2-17</strain>
    </source>
</reference>
<sequence length="165" mass="17443">MSASSIPSVHDRMPKVAEICADDADVLALSVARFVASGYMTSDVACWDAAFDGAERLLGAAEGGRLVSGIVGILRALRAEREGDWSFMPATCCRVTENECALVALIRRGRCRHWEALRRDAAALTGRADAPRLAAAIRDAAETINAAASRLQPASASRPLGAPLH</sequence>
<dbReference type="AlphaFoldDB" id="A0A2U8WET6"/>
<keyword evidence="2" id="KW-1185">Reference proteome</keyword>
<protein>
    <submittedName>
        <fullName evidence="1">Uncharacterized protein</fullName>
    </submittedName>
</protein>
<dbReference type="Proteomes" id="UP000245926">
    <property type="component" value="Chromosome"/>
</dbReference>
<dbReference type="EMBL" id="CP029550">
    <property type="protein sequence ID" value="AWN44633.1"/>
    <property type="molecule type" value="Genomic_DNA"/>
</dbReference>
<organism evidence="1 2">
    <name type="scientific">Methylobacterium durans</name>
    <dbReference type="NCBI Taxonomy" id="2202825"/>
    <lineage>
        <taxon>Bacteria</taxon>
        <taxon>Pseudomonadati</taxon>
        <taxon>Pseudomonadota</taxon>
        <taxon>Alphaproteobacteria</taxon>
        <taxon>Hyphomicrobiales</taxon>
        <taxon>Methylobacteriaceae</taxon>
        <taxon>Methylobacterium</taxon>
    </lineage>
</organism>
<dbReference type="RefSeq" id="WP_109896538.1">
    <property type="nucleotide sequence ID" value="NZ_CP029550.1"/>
</dbReference>
<evidence type="ECO:0000313" key="1">
    <source>
        <dbReference type="EMBL" id="AWN44633.1"/>
    </source>
</evidence>
<name>A0A2U8WET6_9HYPH</name>
<evidence type="ECO:0000313" key="2">
    <source>
        <dbReference type="Proteomes" id="UP000245926"/>
    </source>
</evidence>
<accession>A0A2U8WET6</accession>
<dbReference type="KEGG" id="mets:DK389_18105"/>